<dbReference type="InterPro" id="IPR003593">
    <property type="entry name" value="AAA+_ATPase"/>
</dbReference>
<dbReference type="InterPro" id="IPR050747">
    <property type="entry name" value="Mitochondrial_chaperone_BCS1"/>
</dbReference>
<dbReference type="SMART" id="SM00382">
    <property type="entry name" value="AAA"/>
    <property type="match status" value="1"/>
</dbReference>
<dbReference type="GO" id="GO:0016887">
    <property type="term" value="F:ATP hydrolysis activity"/>
    <property type="evidence" value="ECO:0007669"/>
    <property type="project" value="InterPro"/>
</dbReference>
<dbReference type="GO" id="GO:0005524">
    <property type="term" value="F:ATP binding"/>
    <property type="evidence" value="ECO:0007669"/>
    <property type="project" value="UniProtKB-KW"/>
</dbReference>
<dbReference type="Gene3D" id="3.40.50.300">
    <property type="entry name" value="P-loop containing nucleotide triphosphate hydrolases"/>
    <property type="match status" value="1"/>
</dbReference>
<dbReference type="InterPro" id="IPR003959">
    <property type="entry name" value="ATPase_AAA_core"/>
</dbReference>
<evidence type="ECO:0000313" key="8">
    <source>
        <dbReference type="Proteomes" id="UP000599109"/>
    </source>
</evidence>
<accession>A0A936Z4Q7</accession>
<dbReference type="Pfam" id="PF08740">
    <property type="entry name" value="BCS1_N"/>
    <property type="match status" value="1"/>
</dbReference>
<comment type="subcellular location">
    <subcellularLocation>
        <location evidence="1">Membrane</location>
        <topology evidence="1">Single-pass membrane protein</topology>
    </subcellularLocation>
</comment>
<dbReference type="Proteomes" id="UP000599109">
    <property type="component" value="Unassembled WGS sequence"/>
</dbReference>
<dbReference type="SUPFAM" id="SSF52540">
    <property type="entry name" value="P-loop containing nucleoside triphosphate hydrolases"/>
    <property type="match status" value="1"/>
</dbReference>
<gene>
    <name evidence="7" type="ORF">JJ685_21060</name>
</gene>
<name>A0A936Z4Q7_9BURK</name>
<dbReference type="SMART" id="SM01024">
    <property type="entry name" value="BCS1_N"/>
    <property type="match status" value="1"/>
</dbReference>
<evidence type="ECO:0000256" key="1">
    <source>
        <dbReference type="ARBA" id="ARBA00004167"/>
    </source>
</evidence>
<dbReference type="AlphaFoldDB" id="A0A936Z4Q7"/>
<protein>
    <submittedName>
        <fullName evidence="7">AAA family ATPase</fullName>
    </submittedName>
</protein>
<keyword evidence="3" id="KW-0067">ATP-binding</keyword>
<keyword evidence="4" id="KW-0472">Membrane</keyword>
<keyword evidence="8" id="KW-1185">Reference proteome</keyword>
<evidence type="ECO:0000313" key="7">
    <source>
        <dbReference type="EMBL" id="MBL0393640.1"/>
    </source>
</evidence>
<evidence type="ECO:0000259" key="6">
    <source>
        <dbReference type="SMART" id="SM01024"/>
    </source>
</evidence>
<dbReference type="RefSeq" id="WP_201676316.1">
    <property type="nucleotide sequence ID" value="NZ_JAEQNE010000006.1"/>
</dbReference>
<dbReference type="InterPro" id="IPR014851">
    <property type="entry name" value="BCS1_N"/>
</dbReference>
<feature type="transmembrane region" description="Helical" evidence="4">
    <location>
        <begin position="17"/>
        <end position="37"/>
    </location>
</feature>
<feature type="domain" description="BCS1 N-terminal" evidence="6">
    <location>
        <begin position="25"/>
        <end position="194"/>
    </location>
</feature>
<evidence type="ECO:0000256" key="4">
    <source>
        <dbReference type="SAM" id="Phobius"/>
    </source>
</evidence>
<dbReference type="EMBL" id="JAEQNE010000006">
    <property type="protein sequence ID" value="MBL0393640.1"/>
    <property type="molecule type" value="Genomic_DNA"/>
</dbReference>
<sequence length="420" mass="46622">MWTEITEAVRAQLDNQVVAGAIALGLVGVVAALLRNLPGALWGQLKRAVIVTATLDSRNDLFGAFVAWMDEQRFGQRSRFFTVVQAPASVAEDEADADDAPRLQYSPAPGFHFFWYRGRPMWMQREIATNMQVIETVRIGALLARRRVLEELLEAVVRHAGDRRANRLTLYTVDRWGDEWRLADSKPRRSLDSVVLEDGVARLLHDDIHEFFGRREWYAGMGIPWRRGYLLYGPPGTGKTSVAMALAGELRLKLCTLSLTNPKLTDNVLASLLQETPPRSLILIEDIDAFFVARDKQDSRIQFSFSGLLNALDGVGAQEGRIVVLTTNHRERLDPALIRPGRIDLAIELGNATRSQLQSLIGRFFPDQDAAVARLAQDYPARALSPAQIQQTLIGADSLEEAASGLRTAWAVASSPARDS</sequence>
<feature type="domain" description="AAA+ ATPase" evidence="5">
    <location>
        <begin position="225"/>
        <end position="353"/>
    </location>
</feature>
<organism evidence="7 8">
    <name type="scientific">Ramlibacter monticola</name>
    <dbReference type="NCBI Taxonomy" id="1926872"/>
    <lineage>
        <taxon>Bacteria</taxon>
        <taxon>Pseudomonadati</taxon>
        <taxon>Pseudomonadota</taxon>
        <taxon>Betaproteobacteria</taxon>
        <taxon>Burkholderiales</taxon>
        <taxon>Comamonadaceae</taxon>
        <taxon>Ramlibacter</taxon>
    </lineage>
</organism>
<dbReference type="PROSITE" id="PS00674">
    <property type="entry name" value="AAA"/>
    <property type="match status" value="1"/>
</dbReference>
<dbReference type="Pfam" id="PF00004">
    <property type="entry name" value="AAA"/>
    <property type="match status" value="1"/>
</dbReference>
<keyword evidence="3" id="KW-0547">Nucleotide-binding</keyword>
<comment type="caution">
    <text evidence="7">The sequence shown here is derived from an EMBL/GenBank/DDBJ whole genome shotgun (WGS) entry which is preliminary data.</text>
</comment>
<reference evidence="7 8" key="1">
    <citation type="journal article" date="2017" name="Int. J. Syst. Evol. Microbiol.">
        <title>Ramlibacter monticola sp. nov., isolated from forest soil.</title>
        <authorList>
            <person name="Chaudhary D.K."/>
            <person name="Kim J."/>
        </authorList>
    </citation>
    <scope>NUCLEOTIDE SEQUENCE [LARGE SCALE GENOMIC DNA]</scope>
    <source>
        <strain evidence="7 8">KACC 19175</strain>
    </source>
</reference>
<dbReference type="InterPro" id="IPR027417">
    <property type="entry name" value="P-loop_NTPase"/>
</dbReference>
<dbReference type="CDD" id="cd19510">
    <property type="entry name" value="RecA-like_BCS1"/>
    <property type="match status" value="1"/>
</dbReference>
<keyword evidence="4" id="KW-1133">Transmembrane helix</keyword>
<evidence type="ECO:0000259" key="5">
    <source>
        <dbReference type="SMART" id="SM00382"/>
    </source>
</evidence>
<proteinExistence type="inferred from homology"/>
<comment type="similarity">
    <text evidence="2">Belongs to the AAA ATPase family. BCS1 subfamily.</text>
</comment>
<evidence type="ECO:0000256" key="2">
    <source>
        <dbReference type="ARBA" id="ARBA00007448"/>
    </source>
</evidence>
<keyword evidence="4" id="KW-0812">Transmembrane</keyword>
<dbReference type="GO" id="GO:0016020">
    <property type="term" value="C:membrane"/>
    <property type="evidence" value="ECO:0007669"/>
    <property type="project" value="UniProtKB-SubCell"/>
</dbReference>
<dbReference type="PANTHER" id="PTHR23070">
    <property type="entry name" value="BCS1 AAA-TYPE ATPASE"/>
    <property type="match status" value="1"/>
</dbReference>
<dbReference type="InterPro" id="IPR003960">
    <property type="entry name" value="ATPase_AAA_CS"/>
</dbReference>
<evidence type="ECO:0000256" key="3">
    <source>
        <dbReference type="RuleBase" id="RU003651"/>
    </source>
</evidence>